<evidence type="ECO:0000313" key="2">
    <source>
        <dbReference type="Proteomes" id="UP000091857"/>
    </source>
</evidence>
<protein>
    <submittedName>
        <fullName evidence="1">Uncharacterized protein</fullName>
    </submittedName>
</protein>
<organism evidence="1 2">
    <name type="scientific">Manihot esculenta</name>
    <name type="common">Cassava</name>
    <name type="synonym">Jatropha manihot</name>
    <dbReference type="NCBI Taxonomy" id="3983"/>
    <lineage>
        <taxon>Eukaryota</taxon>
        <taxon>Viridiplantae</taxon>
        <taxon>Streptophyta</taxon>
        <taxon>Embryophyta</taxon>
        <taxon>Tracheophyta</taxon>
        <taxon>Spermatophyta</taxon>
        <taxon>Magnoliopsida</taxon>
        <taxon>eudicotyledons</taxon>
        <taxon>Gunneridae</taxon>
        <taxon>Pentapetalae</taxon>
        <taxon>rosids</taxon>
        <taxon>fabids</taxon>
        <taxon>Malpighiales</taxon>
        <taxon>Euphorbiaceae</taxon>
        <taxon>Crotonoideae</taxon>
        <taxon>Manihoteae</taxon>
        <taxon>Manihot</taxon>
    </lineage>
</organism>
<gene>
    <name evidence="1" type="ORF">MANES_07G142750v8</name>
</gene>
<dbReference type="EMBL" id="CM004393">
    <property type="protein sequence ID" value="KAG8651545.1"/>
    <property type="molecule type" value="Genomic_DNA"/>
</dbReference>
<accession>A0ACB7HHU0</accession>
<reference evidence="2" key="1">
    <citation type="journal article" date="2016" name="Nat. Biotechnol.">
        <title>Sequencing wild and cultivated cassava and related species reveals extensive interspecific hybridization and genetic diversity.</title>
        <authorList>
            <person name="Bredeson J.V."/>
            <person name="Lyons J.B."/>
            <person name="Prochnik S.E."/>
            <person name="Wu G.A."/>
            <person name="Ha C.M."/>
            <person name="Edsinger-Gonzales E."/>
            <person name="Grimwood J."/>
            <person name="Schmutz J."/>
            <person name="Rabbi I.Y."/>
            <person name="Egesi C."/>
            <person name="Nauluvula P."/>
            <person name="Lebot V."/>
            <person name="Ndunguru J."/>
            <person name="Mkamilo G."/>
            <person name="Bart R.S."/>
            <person name="Setter T.L."/>
            <person name="Gleadow R.M."/>
            <person name="Kulakow P."/>
            <person name="Ferguson M.E."/>
            <person name="Rounsley S."/>
            <person name="Rokhsar D.S."/>
        </authorList>
    </citation>
    <scope>NUCLEOTIDE SEQUENCE [LARGE SCALE GENOMIC DNA]</scope>
    <source>
        <strain evidence="2">cv. AM560-2</strain>
    </source>
</reference>
<proteinExistence type="predicted"/>
<name>A0ACB7HHU0_MANES</name>
<keyword evidence="2" id="KW-1185">Reference proteome</keyword>
<sequence length="175" mass="20139">MSLYTKILKSSGKPFLQKENEEVMKWIEFAESFPVDCQACLDALTGFNQDLAQKSILLGNGTTPSEADVIVFSVIHSSVIGLSHLEREKLTHVMRWMDYIQVGPILNFFLLFTFLNFFYESDGNFLWKEDFLVTLCYHQTVTCELPAFQCNYQDFGCEADLIMPHLWLLVPFATI</sequence>
<evidence type="ECO:0000313" key="1">
    <source>
        <dbReference type="EMBL" id="KAG8651545.1"/>
    </source>
</evidence>
<comment type="caution">
    <text evidence="1">The sequence shown here is derived from an EMBL/GenBank/DDBJ whole genome shotgun (WGS) entry which is preliminary data.</text>
</comment>
<dbReference type="Proteomes" id="UP000091857">
    <property type="component" value="Chromosome 7"/>
</dbReference>